<proteinExistence type="predicted"/>
<dbReference type="EMBL" id="JAKJHZ010000003">
    <property type="protein sequence ID" value="MCF6376431.1"/>
    <property type="molecule type" value="Genomic_DNA"/>
</dbReference>
<evidence type="ECO:0000313" key="4">
    <source>
        <dbReference type="Proteomes" id="UP001201161"/>
    </source>
</evidence>
<comment type="caution">
    <text evidence="3">The sequence shown here is derived from an EMBL/GenBank/DDBJ whole genome shotgun (WGS) entry which is preliminary data.</text>
</comment>
<dbReference type="RefSeq" id="WP_236398415.1">
    <property type="nucleotide sequence ID" value="NZ_JAKJHZ010000003.1"/>
</dbReference>
<protein>
    <recommendedName>
        <fullName evidence="2">PD-(D/E)XK nuclease-like domain-containing protein</fullName>
    </recommendedName>
</protein>
<gene>
    <name evidence="3" type="ORF">L2K70_02335</name>
</gene>
<evidence type="ECO:0000313" key="3">
    <source>
        <dbReference type="EMBL" id="MCF6376431.1"/>
    </source>
</evidence>
<accession>A0ABS9H8J7</accession>
<dbReference type="InterPro" id="IPR048822">
    <property type="entry name" value="PDDEXK_13"/>
</dbReference>
<reference evidence="3 4" key="1">
    <citation type="submission" date="2022-01" db="EMBL/GenBank/DDBJ databases">
        <title>Nocardioides sp. nov., an actinomycete isolated from mining soil.</title>
        <authorList>
            <person name="Liu L."/>
        </authorList>
    </citation>
    <scope>NUCLEOTIDE SEQUENCE [LARGE SCALE GENOMIC DNA]</scope>
    <source>
        <strain evidence="3 4">KLBMP 9356</strain>
    </source>
</reference>
<dbReference type="Proteomes" id="UP001201161">
    <property type="component" value="Unassembled WGS sequence"/>
</dbReference>
<name>A0ABS9H8J7_9ACTN</name>
<keyword evidence="4" id="KW-1185">Reference proteome</keyword>
<evidence type="ECO:0000259" key="2">
    <source>
        <dbReference type="Pfam" id="PF20796"/>
    </source>
</evidence>
<feature type="domain" description="PD-(D/E)XK nuclease-like" evidence="2">
    <location>
        <begin position="32"/>
        <end position="341"/>
    </location>
</feature>
<dbReference type="Pfam" id="PF20796">
    <property type="entry name" value="PDDEXK_13"/>
    <property type="match status" value="1"/>
</dbReference>
<evidence type="ECO:0000256" key="1">
    <source>
        <dbReference type="SAM" id="MobiDB-lite"/>
    </source>
</evidence>
<organism evidence="3 4">
    <name type="scientific">Nocardioides potassii</name>
    <dbReference type="NCBI Taxonomy" id="2911371"/>
    <lineage>
        <taxon>Bacteria</taxon>
        <taxon>Bacillati</taxon>
        <taxon>Actinomycetota</taxon>
        <taxon>Actinomycetes</taxon>
        <taxon>Propionibacteriales</taxon>
        <taxon>Nocardioidaceae</taxon>
        <taxon>Nocardioides</taxon>
    </lineage>
</organism>
<sequence>MADTADGLPEPEPTNATVGDWDGVLPRDRDPATRRHRRHQGEWRSSTLRWAAGPPQDDIRVRARYETLPNWLAATDRGRDVVVDGPNVMSDEARSYTHGRLDALNTIDGKAEPDRLWRNLLSSQPMAFSIAGHLRAHRDEAAALLGAMTGLDVAHLGTLAPPDGTPAAHMLEGVEAEWFPPRQSHTDDKSGADVAACLDLTDNTRTLITIEVKFTDTFSPAPVRWTRYEEHLMSLGLDEEATKRLVDAGCSQVLRQVMLTDSVRRRGITADSGPDGAVEAGIAVVLARHDDKTAKRVANTLDEAVGSVVPVKFWSHRQLFGEAARIPGLSEWAQRMKARYVLK</sequence>
<feature type="region of interest" description="Disordered" evidence="1">
    <location>
        <begin position="1"/>
        <end position="46"/>
    </location>
</feature>